<name>A0A9D0YRU0_AQUAO</name>
<accession>A0A9D0YRU0</accession>
<sequence length="72" mass="8523">MPRVGGKVKTNRSLAKRIKLTKKGKIKRWKGGYSHYALRKDKKYKRQAKKAVIMEKKHPRYDKIVKMIEPSL</sequence>
<dbReference type="GO" id="GO:0006412">
    <property type="term" value="P:translation"/>
    <property type="evidence" value="ECO:0007669"/>
    <property type="project" value="UniProtKB-UniRule"/>
</dbReference>
<dbReference type="InterPro" id="IPR018265">
    <property type="entry name" value="Ribosomal_bL35_CS"/>
</dbReference>
<protein>
    <recommendedName>
        <fullName evidence="4">Large ribosomal subunit protein bL35</fullName>
    </recommendedName>
</protein>
<gene>
    <name evidence="4" type="primary">rpmI</name>
    <name evidence="6" type="ORF">EYH37_04295</name>
</gene>
<dbReference type="Proteomes" id="UP000606463">
    <property type="component" value="Unassembled WGS sequence"/>
</dbReference>
<dbReference type="GO" id="GO:0003735">
    <property type="term" value="F:structural constituent of ribosome"/>
    <property type="evidence" value="ECO:0007669"/>
    <property type="project" value="InterPro"/>
</dbReference>
<reference evidence="6" key="1">
    <citation type="journal article" date="2020" name="ISME J.">
        <title>Gammaproteobacteria mediating utilization of methyl-, sulfur- and petroleum organic compounds in deep ocean hydrothermal plumes.</title>
        <authorList>
            <person name="Zhou Z."/>
            <person name="Liu Y."/>
            <person name="Pan J."/>
            <person name="Cron B.R."/>
            <person name="Toner B.M."/>
            <person name="Anantharaman K."/>
            <person name="Breier J.A."/>
            <person name="Dick G.J."/>
            <person name="Li M."/>
        </authorList>
    </citation>
    <scope>NUCLEOTIDE SEQUENCE</scope>
    <source>
        <strain evidence="6">SZUA-1501</strain>
    </source>
</reference>
<dbReference type="EMBL" id="DQVE01000047">
    <property type="protein sequence ID" value="HIP98567.1"/>
    <property type="molecule type" value="Genomic_DNA"/>
</dbReference>
<dbReference type="AlphaFoldDB" id="A0A9D0YRU0"/>
<comment type="caution">
    <text evidence="6">The sequence shown here is derived from an EMBL/GenBank/DDBJ whole genome shotgun (WGS) entry which is preliminary data.</text>
</comment>
<dbReference type="GO" id="GO:1990904">
    <property type="term" value="C:ribonucleoprotein complex"/>
    <property type="evidence" value="ECO:0007669"/>
    <property type="project" value="UniProtKB-KW"/>
</dbReference>
<dbReference type="Pfam" id="PF01632">
    <property type="entry name" value="Ribosomal_L35p"/>
    <property type="match status" value="1"/>
</dbReference>
<dbReference type="PROSITE" id="PS00936">
    <property type="entry name" value="RIBOSOMAL_L35"/>
    <property type="match status" value="1"/>
</dbReference>
<evidence type="ECO:0000313" key="6">
    <source>
        <dbReference type="EMBL" id="HIP98567.1"/>
    </source>
</evidence>
<dbReference type="GO" id="GO:0005840">
    <property type="term" value="C:ribosome"/>
    <property type="evidence" value="ECO:0007669"/>
    <property type="project" value="UniProtKB-KW"/>
</dbReference>
<organism evidence="6 7">
    <name type="scientific">Aquifex aeolicus</name>
    <dbReference type="NCBI Taxonomy" id="63363"/>
    <lineage>
        <taxon>Bacteria</taxon>
        <taxon>Pseudomonadati</taxon>
        <taxon>Aquificota</taxon>
        <taxon>Aquificia</taxon>
        <taxon>Aquificales</taxon>
        <taxon>Aquificaceae</taxon>
        <taxon>Aquifex</taxon>
    </lineage>
</organism>
<evidence type="ECO:0000256" key="5">
    <source>
        <dbReference type="RuleBase" id="RU000568"/>
    </source>
</evidence>
<evidence type="ECO:0000256" key="2">
    <source>
        <dbReference type="ARBA" id="ARBA00022980"/>
    </source>
</evidence>
<dbReference type="InterPro" id="IPR021137">
    <property type="entry name" value="Ribosomal_bL35-like"/>
</dbReference>
<dbReference type="InterPro" id="IPR037229">
    <property type="entry name" value="Ribosomal_bL35_sf"/>
</dbReference>
<dbReference type="InterPro" id="IPR001706">
    <property type="entry name" value="Ribosomal_bL35"/>
</dbReference>
<proteinExistence type="inferred from homology"/>
<evidence type="ECO:0000256" key="3">
    <source>
        <dbReference type="ARBA" id="ARBA00023274"/>
    </source>
</evidence>
<evidence type="ECO:0000256" key="4">
    <source>
        <dbReference type="HAMAP-Rule" id="MF_00514"/>
    </source>
</evidence>
<dbReference type="Gene3D" id="4.10.410.60">
    <property type="match status" value="1"/>
</dbReference>
<evidence type="ECO:0000256" key="1">
    <source>
        <dbReference type="ARBA" id="ARBA00006598"/>
    </source>
</evidence>
<dbReference type="SUPFAM" id="SSF143034">
    <property type="entry name" value="L35p-like"/>
    <property type="match status" value="1"/>
</dbReference>
<dbReference type="HAMAP" id="MF_00514">
    <property type="entry name" value="Ribosomal_bL35"/>
    <property type="match status" value="1"/>
</dbReference>
<evidence type="ECO:0000313" key="7">
    <source>
        <dbReference type="Proteomes" id="UP000606463"/>
    </source>
</evidence>
<dbReference type="PRINTS" id="PR00064">
    <property type="entry name" value="RIBOSOMALL35"/>
</dbReference>
<keyword evidence="2 4" id="KW-0689">Ribosomal protein</keyword>
<keyword evidence="3 4" id="KW-0687">Ribonucleoprotein</keyword>
<comment type="similarity">
    <text evidence="1 4 5">Belongs to the bacterial ribosomal protein bL35 family.</text>
</comment>